<reference evidence="2 3" key="1">
    <citation type="journal article" date="2023" name="IMA Fungus">
        <title>Comparative genomic study of the Penicillium genus elucidates a diverse pangenome and 15 lateral gene transfer events.</title>
        <authorList>
            <person name="Petersen C."/>
            <person name="Sorensen T."/>
            <person name="Nielsen M.R."/>
            <person name="Sondergaard T.E."/>
            <person name="Sorensen J.L."/>
            <person name="Fitzpatrick D.A."/>
            <person name="Frisvad J.C."/>
            <person name="Nielsen K.L."/>
        </authorList>
    </citation>
    <scope>NUCLEOTIDE SEQUENCE [LARGE SCALE GENOMIC DNA]</scope>
    <source>
        <strain evidence="2 3">IBT 3361</strain>
    </source>
</reference>
<feature type="compositionally biased region" description="Basic and acidic residues" evidence="1">
    <location>
        <begin position="1"/>
        <end position="13"/>
    </location>
</feature>
<sequence>MSDFFRRASDAFHHRQRQSSTDSTEGAKSPDPLAQQSLPSNSRSIKIRSLLSLSLT</sequence>
<protein>
    <submittedName>
        <fullName evidence="2">Uncharacterized protein</fullName>
    </submittedName>
</protein>
<dbReference type="EMBL" id="JAPVEB010000003">
    <property type="protein sequence ID" value="KAJ5268724.1"/>
    <property type="molecule type" value="Genomic_DNA"/>
</dbReference>
<proteinExistence type="predicted"/>
<gene>
    <name evidence="2" type="ORF">N7505_004482</name>
</gene>
<name>A0ABQ8WF97_PENCH</name>
<dbReference type="Proteomes" id="UP001220256">
    <property type="component" value="Unassembled WGS sequence"/>
</dbReference>
<evidence type="ECO:0000256" key="1">
    <source>
        <dbReference type="SAM" id="MobiDB-lite"/>
    </source>
</evidence>
<feature type="region of interest" description="Disordered" evidence="1">
    <location>
        <begin position="1"/>
        <end position="41"/>
    </location>
</feature>
<keyword evidence="3" id="KW-1185">Reference proteome</keyword>
<evidence type="ECO:0000313" key="3">
    <source>
        <dbReference type="Proteomes" id="UP001220256"/>
    </source>
</evidence>
<accession>A0ABQ8WF97</accession>
<organism evidence="2 3">
    <name type="scientific">Penicillium chrysogenum</name>
    <name type="common">Penicillium notatum</name>
    <dbReference type="NCBI Taxonomy" id="5076"/>
    <lineage>
        <taxon>Eukaryota</taxon>
        <taxon>Fungi</taxon>
        <taxon>Dikarya</taxon>
        <taxon>Ascomycota</taxon>
        <taxon>Pezizomycotina</taxon>
        <taxon>Eurotiomycetes</taxon>
        <taxon>Eurotiomycetidae</taxon>
        <taxon>Eurotiales</taxon>
        <taxon>Aspergillaceae</taxon>
        <taxon>Penicillium</taxon>
        <taxon>Penicillium chrysogenum species complex</taxon>
    </lineage>
</organism>
<comment type="caution">
    <text evidence="2">The sequence shown here is derived from an EMBL/GenBank/DDBJ whole genome shotgun (WGS) entry which is preliminary data.</text>
</comment>
<evidence type="ECO:0000313" key="2">
    <source>
        <dbReference type="EMBL" id="KAJ5268724.1"/>
    </source>
</evidence>